<dbReference type="PANTHER" id="PTHR32196">
    <property type="entry name" value="ABC TRANSPORTER PERMEASE PROTEIN YPHD-RELATED-RELATED"/>
    <property type="match status" value="1"/>
</dbReference>
<keyword evidence="4 6" id="KW-1133">Transmembrane helix</keyword>
<feature type="transmembrane region" description="Helical" evidence="6">
    <location>
        <begin position="27"/>
        <end position="51"/>
    </location>
</feature>
<dbReference type="Pfam" id="PF02653">
    <property type="entry name" value="BPD_transp_2"/>
    <property type="match status" value="1"/>
</dbReference>
<proteinExistence type="predicted"/>
<dbReference type="GO" id="GO:0022857">
    <property type="term" value="F:transmembrane transporter activity"/>
    <property type="evidence" value="ECO:0007669"/>
    <property type="project" value="InterPro"/>
</dbReference>
<dbReference type="AlphaFoldDB" id="A0A511YZP9"/>
<dbReference type="InterPro" id="IPR001851">
    <property type="entry name" value="ABC_transp_permease"/>
</dbReference>
<dbReference type="CDD" id="cd06579">
    <property type="entry name" value="TM_PBP1_transp_AraH_like"/>
    <property type="match status" value="1"/>
</dbReference>
<feature type="transmembrane region" description="Helical" evidence="6">
    <location>
        <begin position="137"/>
        <end position="156"/>
    </location>
</feature>
<evidence type="ECO:0000313" key="8">
    <source>
        <dbReference type="Proteomes" id="UP000321484"/>
    </source>
</evidence>
<accession>A0A511YZP9</accession>
<evidence type="ECO:0000256" key="3">
    <source>
        <dbReference type="ARBA" id="ARBA00022692"/>
    </source>
</evidence>
<feature type="transmembrane region" description="Helical" evidence="6">
    <location>
        <begin position="307"/>
        <end position="325"/>
    </location>
</feature>
<gene>
    <name evidence="7" type="ORF">AFE02nite_24240</name>
</gene>
<evidence type="ECO:0000256" key="4">
    <source>
        <dbReference type="ARBA" id="ARBA00022989"/>
    </source>
</evidence>
<dbReference type="OrthoDB" id="9808136at2"/>
<dbReference type="Proteomes" id="UP000321484">
    <property type="component" value="Unassembled WGS sequence"/>
</dbReference>
<dbReference type="EMBL" id="BJYK01000009">
    <property type="protein sequence ID" value="GEN80690.1"/>
    <property type="molecule type" value="Genomic_DNA"/>
</dbReference>
<evidence type="ECO:0000256" key="6">
    <source>
        <dbReference type="SAM" id="Phobius"/>
    </source>
</evidence>
<comment type="caution">
    <text evidence="7">The sequence shown here is derived from an EMBL/GenBank/DDBJ whole genome shotgun (WGS) entry which is preliminary data.</text>
</comment>
<keyword evidence="3 6" id="KW-0812">Transmembrane</keyword>
<feature type="transmembrane region" description="Helical" evidence="6">
    <location>
        <begin position="176"/>
        <end position="198"/>
    </location>
</feature>
<comment type="subcellular location">
    <subcellularLocation>
        <location evidence="1">Cell membrane</location>
        <topology evidence="1">Multi-pass membrane protein</topology>
    </subcellularLocation>
</comment>
<feature type="transmembrane region" description="Helical" evidence="6">
    <location>
        <begin position="229"/>
        <end position="249"/>
    </location>
</feature>
<organism evidence="7 8">
    <name type="scientific">Actinotalea fermentans</name>
    <dbReference type="NCBI Taxonomy" id="43671"/>
    <lineage>
        <taxon>Bacteria</taxon>
        <taxon>Bacillati</taxon>
        <taxon>Actinomycetota</taxon>
        <taxon>Actinomycetes</taxon>
        <taxon>Micrococcales</taxon>
        <taxon>Cellulomonadaceae</taxon>
        <taxon>Actinotalea</taxon>
    </lineage>
</organism>
<keyword evidence="5 6" id="KW-0472">Membrane</keyword>
<protein>
    <submittedName>
        <fullName evidence="7">Ribose ABC transporter permease</fullName>
    </submittedName>
</protein>
<dbReference type="RefSeq" id="WP_146819743.1">
    <property type="nucleotide sequence ID" value="NZ_BJYK01000009.1"/>
</dbReference>
<keyword evidence="8" id="KW-1185">Reference proteome</keyword>
<evidence type="ECO:0000313" key="7">
    <source>
        <dbReference type="EMBL" id="GEN80690.1"/>
    </source>
</evidence>
<name>A0A511YZP9_9CELL</name>
<dbReference type="GO" id="GO:0005886">
    <property type="term" value="C:plasma membrane"/>
    <property type="evidence" value="ECO:0007669"/>
    <property type="project" value="UniProtKB-SubCell"/>
</dbReference>
<evidence type="ECO:0000256" key="1">
    <source>
        <dbReference type="ARBA" id="ARBA00004651"/>
    </source>
</evidence>
<reference evidence="7 8" key="1">
    <citation type="submission" date="2019-07" db="EMBL/GenBank/DDBJ databases">
        <title>Whole genome shotgun sequence of Actinotalea fermentans NBRC 105374.</title>
        <authorList>
            <person name="Hosoyama A."/>
            <person name="Uohara A."/>
            <person name="Ohji S."/>
            <person name="Ichikawa N."/>
        </authorList>
    </citation>
    <scope>NUCLEOTIDE SEQUENCE [LARGE SCALE GENOMIC DNA]</scope>
    <source>
        <strain evidence="7 8">NBRC 105374</strain>
    </source>
</reference>
<keyword evidence="2" id="KW-1003">Cell membrane</keyword>
<feature type="transmembrane region" description="Helical" evidence="6">
    <location>
        <begin position="106"/>
        <end position="125"/>
    </location>
</feature>
<evidence type="ECO:0000256" key="2">
    <source>
        <dbReference type="ARBA" id="ARBA00022475"/>
    </source>
</evidence>
<sequence length="333" mass="33966">MSTVIHREVSVVADRSVGWAAVVRDPIVIAGVVTVALVVVGELVSPGFAGWGQIVNMLRVASFLGVVAAGQTIVILSGGGGIDLSVGKVATFAAIVGSRIMQGDDAGVAAGIVVPLLVCAVIGLVNGLGVTMLRIPPFVMTLGMTGVVHGLIMVYTNGRADGRAAPALTTLVNGKIVLGLPGVLFLWVAIAILVTWLLRRTTFGWRLFAVGANTQAAELSGVPVRRTVILAYVAGSVFAGLGGLLLVGYTESVMLNLADDYTMPAIAAVIIGGTLAAGGVGGYLGTAVGAVTLTVLTSLLTTLNIGSAWRTIVNGVVLVALLSFYGRQKRLRA</sequence>
<evidence type="ECO:0000256" key="5">
    <source>
        <dbReference type="ARBA" id="ARBA00023136"/>
    </source>
</evidence>
<feature type="transmembrane region" description="Helical" evidence="6">
    <location>
        <begin position="63"/>
        <end position="86"/>
    </location>
</feature>